<keyword evidence="2" id="KW-1185">Reference proteome</keyword>
<organism evidence="1 2">
    <name type="scientific">Persea americana</name>
    <name type="common">Avocado</name>
    <dbReference type="NCBI Taxonomy" id="3435"/>
    <lineage>
        <taxon>Eukaryota</taxon>
        <taxon>Viridiplantae</taxon>
        <taxon>Streptophyta</taxon>
        <taxon>Embryophyta</taxon>
        <taxon>Tracheophyta</taxon>
        <taxon>Spermatophyta</taxon>
        <taxon>Magnoliopsida</taxon>
        <taxon>Magnoliidae</taxon>
        <taxon>Laurales</taxon>
        <taxon>Lauraceae</taxon>
        <taxon>Persea</taxon>
    </lineage>
</organism>
<protein>
    <submittedName>
        <fullName evidence="1">Uncharacterized protein</fullName>
    </submittedName>
</protein>
<comment type="caution">
    <text evidence="1">The sequence shown here is derived from an EMBL/GenBank/DDBJ whole genome shotgun (WGS) entry which is preliminary data.</text>
</comment>
<dbReference type="Proteomes" id="UP001234297">
    <property type="component" value="Chromosome 1"/>
</dbReference>
<proteinExistence type="predicted"/>
<name>A0ACC2MT85_PERAE</name>
<accession>A0ACC2MT85</accession>
<evidence type="ECO:0000313" key="1">
    <source>
        <dbReference type="EMBL" id="KAJ8648886.1"/>
    </source>
</evidence>
<reference evidence="1 2" key="1">
    <citation type="journal article" date="2022" name="Hortic Res">
        <title>A haplotype resolved chromosomal level avocado genome allows analysis of novel avocado genes.</title>
        <authorList>
            <person name="Nath O."/>
            <person name="Fletcher S.J."/>
            <person name="Hayward A."/>
            <person name="Shaw L.M."/>
            <person name="Masouleh A.K."/>
            <person name="Furtado A."/>
            <person name="Henry R.J."/>
            <person name="Mitter N."/>
        </authorList>
    </citation>
    <scope>NUCLEOTIDE SEQUENCE [LARGE SCALE GENOMIC DNA]</scope>
    <source>
        <strain evidence="2">cv. Hass</strain>
    </source>
</reference>
<gene>
    <name evidence="1" type="ORF">MRB53_001909</name>
</gene>
<evidence type="ECO:0000313" key="2">
    <source>
        <dbReference type="Proteomes" id="UP001234297"/>
    </source>
</evidence>
<dbReference type="EMBL" id="CM056809">
    <property type="protein sequence ID" value="KAJ8648886.1"/>
    <property type="molecule type" value="Genomic_DNA"/>
</dbReference>
<sequence>MRQENAACSQATRKRISSVLPCFATKTQRSSRTSTQHLSPVALPDPAQPPPSPSMPAPPLLLKPAIRKPHFIQEVSAIKKKSILILEISEPFSLSQPPHGRTTINAINGKSAITTRSPLFLSSPPSVSHHHRY</sequence>